<evidence type="ECO:0000256" key="2">
    <source>
        <dbReference type="ARBA" id="ARBA00022679"/>
    </source>
</evidence>
<keyword evidence="5" id="KW-1185">Reference proteome</keyword>
<dbReference type="Gene3D" id="3.90.550.10">
    <property type="entry name" value="Spore Coat Polysaccharide Biosynthesis Protein SpsA, Chain A"/>
    <property type="match status" value="1"/>
</dbReference>
<evidence type="ECO:0000256" key="1">
    <source>
        <dbReference type="ARBA" id="ARBA00007677"/>
    </source>
</evidence>
<dbReference type="GO" id="GO:0006493">
    <property type="term" value="P:protein O-linked glycosylation"/>
    <property type="evidence" value="ECO:0007669"/>
    <property type="project" value="TreeGrafter"/>
</dbReference>
<protein>
    <submittedName>
        <fullName evidence="4">Alpha 1,2-mannosyltransferase 2.4.1</fullName>
    </submittedName>
</protein>
<dbReference type="Proteomes" id="UP001150569">
    <property type="component" value="Unassembled WGS sequence"/>
</dbReference>
<dbReference type="OrthoDB" id="439943at2759"/>
<dbReference type="InterPro" id="IPR029044">
    <property type="entry name" value="Nucleotide-diphossugar_trans"/>
</dbReference>
<accession>A0A9W8DV37</accession>
<dbReference type="InterPro" id="IPR002685">
    <property type="entry name" value="Glyco_trans_15"/>
</dbReference>
<dbReference type="SUPFAM" id="SSF53448">
    <property type="entry name" value="Nucleotide-diphospho-sugar transferases"/>
    <property type="match status" value="1"/>
</dbReference>
<dbReference type="GO" id="GO:0016020">
    <property type="term" value="C:membrane"/>
    <property type="evidence" value="ECO:0007669"/>
    <property type="project" value="InterPro"/>
</dbReference>
<keyword evidence="3" id="KW-0472">Membrane</keyword>
<comment type="similarity">
    <text evidence="1">Belongs to the glycosyltransferase 15 family.</text>
</comment>
<evidence type="ECO:0000256" key="3">
    <source>
        <dbReference type="SAM" id="Phobius"/>
    </source>
</evidence>
<dbReference type="AlphaFoldDB" id="A0A9W8DV37"/>
<proteinExistence type="inferred from homology"/>
<dbReference type="PANTHER" id="PTHR31121:SF6">
    <property type="entry name" value="ALPHA-1,2 MANNOSYLTRANSFERASE KTR1"/>
    <property type="match status" value="1"/>
</dbReference>
<name>A0A9W8DV37_9FUNG</name>
<evidence type="ECO:0000313" key="5">
    <source>
        <dbReference type="Proteomes" id="UP001150569"/>
    </source>
</evidence>
<dbReference type="FunFam" id="3.90.550.10:FF:000051">
    <property type="entry name" value="Alpha-1,2-mannosyltransferase (Ktr4)"/>
    <property type="match status" value="1"/>
</dbReference>
<gene>
    <name evidence="4" type="primary">KRE2_3</name>
    <name evidence="4" type="ORF">IWQ60_007113</name>
</gene>
<dbReference type="GO" id="GO:0005794">
    <property type="term" value="C:Golgi apparatus"/>
    <property type="evidence" value="ECO:0007669"/>
    <property type="project" value="TreeGrafter"/>
</dbReference>
<dbReference type="Pfam" id="PF01793">
    <property type="entry name" value="Glyco_transf_15"/>
    <property type="match status" value="1"/>
</dbReference>
<feature type="transmembrane region" description="Helical" evidence="3">
    <location>
        <begin position="9"/>
        <end position="28"/>
    </location>
</feature>
<keyword evidence="2" id="KW-0808">Transferase</keyword>
<dbReference type="GO" id="GO:0000026">
    <property type="term" value="F:alpha-1,2-mannosyltransferase activity"/>
    <property type="evidence" value="ECO:0007669"/>
    <property type="project" value="TreeGrafter"/>
</dbReference>
<organism evidence="4 5">
    <name type="scientific">Tieghemiomyces parasiticus</name>
    <dbReference type="NCBI Taxonomy" id="78921"/>
    <lineage>
        <taxon>Eukaryota</taxon>
        <taxon>Fungi</taxon>
        <taxon>Fungi incertae sedis</taxon>
        <taxon>Zoopagomycota</taxon>
        <taxon>Kickxellomycotina</taxon>
        <taxon>Dimargaritomycetes</taxon>
        <taxon>Dimargaritales</taxon>
        <taxon>Dimargaritaceae</taxon>
        <taxon>Tieghemiomyces</taxon>
    </lineage>
</organism>
<dbReference type="EMBL" id="JANBPT010000457">
    <property type="protein sequence ID" value="KAJ1919951.1"/>
    <property type="molecule type" value="Genomic_DNA"/>
</dbReference>
<keyword evidence="3" id="KW-1133">Transmembrane helix</keyword>
<comment type="caution">
    <text evidence="4">The sequence shown here is derived from an EMBL/GenBank/DDBJ whole genome shotgun (WGS) entry which is preliminary data.</text>
</comment>
<reference evidence="4" key="1">
    <citation type="submission" date="2022-07" db="EMBL/GenBank/DDBJ databases">
        <title>Phylogenomic reconstructions and comparative analyses of Kickxellomycotina fungi.</title>
        <authorList>
            <person name="Reynolds N.K."/>
            <person name="Stajich J.E."/>
            <person name="Barry K."/>
            <person name="Grigoriev I.V."/>
            <person name="Crous P."/>
            <person name="Smith M.E."/>
        </authorList>
    </citation>
    <scope>NUCLEOTIDE SEQUENCE</scope>
    <source>
        <strain evidence="4">RSA 861</strain>
    </source>
</reference>
<evidence type="ECO:0000313" key="4">
    <source>
        <dbReference type="EMBL" id="KAJ1919951.1"/>
    </source>
</evidence>
<dbReference type="GO" id="GO:0000032">
    <property type="term" value="P:cell wall mannoprotein biosynthetic process"/>
    <property type="evidence" value="ECO:0007669"/>
    <property type="project" value="TreeGrafter"/>
</dbReference>
<dbReference type="GO" id="GO:0006487">
    <property type="term" value="P:protein N-linked glycosylation"/>
    <property type="evidence" value="ECO:0007669"/>
    <property type="project" value="TreeGrafter"/>
</dbReference>
<dbReference type="PANTHER" id="PTHR31121">
    <property type="entry name" value="ALPHA-1,2 MANNOSYLTRANSFERASE KTR1"/>
    <property type="match status" value="1"/>
</dbReference>
<keyword evidence="3" id="KW-0812">Transmembrane</keyword>
<sequence length="397" mass="46687">MAAGFLGRLNLRVLLVIILLVVAVHYLITPFVSERFRHATEDEDHARILVKPEVAASAPPAAVVAAPAYDWSKFSPYDPPPRTERRAKACFVILVRNSDVHDMRVTMRQLEDRFNKDYNYPYVFLNNEPFSDEFKQLTSSMASGNTSYGLIPKEHWGYPPWISQQKAAETREKMKDIIYGSSESYRHMCRYESGFFYRHPLMDQFDYYWRVEPGVDFLCDIRYDPFMLMQERQLKYGFTISLHEYRDTVPTLWKTTREFMDKYPQHVAKHNTLPWVTDQALTDYNMCHFWSNFEIGSVKWLRSEQYTAYFDFLDQSGGFFYERWGDAPVHSLAVAMFLRKEEVHWFEDIGYFHGPFYNCPNPKALNQHCHCNPKDSLHLSGWSCTKAWGELPDTPKA</sequence>